<proteinExistence type="inferred from homology"/>
<evidence type="ECO:0000256" key="7">
    <source>
        <dbReference type="SAM" id="Phobius"/>
    </source>
</evidence>
<comment type="similarity">
    <text evidence="2">Belongs to the ABC transporter superfamily. ABCG family. Eye pigment precursor importer (TC 3.A.1.204) subfamily.</text>
</comment>
<dbReference type="EMBL" id="CABFNQ020000638">
    <property type="protein sequence ID" value="CAH0020238.1"/>
    <property type="molecule type" value="Genomic_DNA"/>
</dbReference>
<name>A0A9N9V9T2_9HYPO</name>
<evidence type="ECO:0000313" key="10">
    <source>
        <dbReference type="Proteomes" id="UP000696573"/>
    </source>
</evidence>
<dbReference type="InterPro" id="IPR052215">
    <property type="entry name" value="Plant_ABCG"/>
</dbReference>
<evidence type="ECO:0000256" key="6">
    <source>
        <dbReference type="ARBA" id="ARBA00023136"/>
    </source>
</evidence>
<dbReference type="AlphaFoldDB" id="A0A9N9V9T2"/>
<evidence type="ECO:0000313" key="9">
    <source>
        <dbReference type="EMBL" id="CAH0020238.1"/>
    </source>
</evidence>
<gene>
    <name evidence="9" type="ORF">CRHIZ90672A_00018940</name>
</gene>
<keyword evidence="10" id="KW-1185">Reference proteome</keyword>
<feature type="transmembrane region" description="Helical" evidence="7">
    <location>
        <begin position="12"/>
        <end position="35"/>
    </location>
</feature>
<comment type="subcellular location">
    <subcellularLocation>
        <location evidence="1">Membrane</location>
        <topology evidence="1">Multi-pass membrane protein</topology>
    </subcellularLocation>
</comment>
<feature type="domain" description="ABC-2 type transporter transmembrane" evidence="8">
    <location>
        <begin position="15"/>
        <end position="125"/>
    </location>
</feature>
<dbReference type="Pfam" id="PF01061">
    <property type="entry name" value="ABC2_membrane"/>
    <property type="match status" value="1"/>
</dbReference>
<evidence type="ECO:0000256" key="4">
    <source>
        <dbReference type="ARBA" id="ARBA00022692"/>
    </source>
</evidence>
<feature type="transmembrane region" description="Helical" evidence="7">
    <location>
        <begin position="173"/>
        <end position="195"/>
    </location>
</feature>
<feature type="transmembrane region" description="Helical" evidence="7">
    <location>
        <begin position="41"/>
        <end position="58"/>
    </location>
</feature>
<keyword evidence="3" id="KW-0813">Transport</keyword>
<evidence type="ECO:0000259" key="8">
    <source>
        <dbReference type="Pfam" id="PF01061"/>
    </source>
</evidence>
<sequence>MGNERANGLVDPFSFILANFLFLIAVLFVVEYWLTNFRADGTAFMMWVTWLLLDLLAAESLVVRVSSISPIFFVALAVTAFANGLWMVVDGFLVPITILNPFWKYVFHYIDYQAYVFQGMMVNEFLGEDYACATAADGQYQCMYPSDMNAEGMIRGTDVLKVFKIDTGIESTWVGIIIDIIAGYRLLGYLALYFLRK</sequence>
<protein>
    <recommendedName>
        <fullName evidence="8">ABC-2 type transporter transmembrane domain-containing protein</fullName>
    </recommendedName>
</protein>
<evidence type="ECO:0000256" key="3">
    <source>
        <dbReference type="ARBA" id="ARBA00022448"/>
    </source>
</evidence>
<dbReference type="Proteomes" id="UP000696573">
    <property type="component" value="Unassembled WGS sequence"/>
</dbReference>
<dbReference type="InterPro" id="IPR013525">
    <property type="entry name" value="ABC2_TM"/>
</dbReference>
<evidence type="ECO:0000256" key="2">
    <source>
        <dbReference type="ARBA" id="ARBA00005814"/>
    </source>
</evidence>
<evidence type="ECO:0000256" key="5">
    <source>
        <dbReference type="ARBA" id="ARBA00022989"/>
    </source>
</evidence>
<organism evidence="9 10">
    <name type="scientific">Clonostachys rhizophaga</name>
    <dbReference type="NCBI Taxonomy" id="160324"/>
    <lineage>
        <taxon>Eukaryota</taxon>
        <taxon>Fungi</taxon>
        <taxon>Dikarya</taxon>
        <taxon>Ascomycota</taxon>
        <taxon>Pezizomycotina</taxon>
        <taxon>Sordariomycetes</taxon>
        <taxon>Hypocreomycetidae</taxon>
        <taxon>Hypocreales</taxon>
        <taxon>Bionectriaceae</taxon>
        <taxon>Clonostachys</taxon>
    </lineage>
</organism>
<comment type="caution">
    <text evidence="9">The sequence shown here is derived from an EMBL/GenBank/DDBJ whole genome shotgun (WGS) entry which is preliminary data.</text>
</comment>
<accession>A0A9N9V9T2</accession>
<keyword evidence="6 7" id="KW-0472">Membrane</keyword>
<dbReference type="PANTHER" id="PTHR48042">
    <property type="entry name" value="ABC TRANSPORTER G FAMILY MEMBER 11"/>
    <property type="match status" value="1"/>
</dbReference>
<dbReference type="PANTHER" id="PTHR48042:SF11">
    <property type="entry name" value="ABC TRANSPORTER G FAMILY MEMBER 11"/>
    <property type="match status" value="1"/>
</dbReference>
<keyword evidence="5 7" id="KW-1133">Transmembrane helix</keyword>
<evidence type="ECO:0000256" key="1">
    <source>
        <dbReference type="ARBA" id="ARBA00004141"/>
    </source>
</evidence>
<feature type="transmembrane region" description="Helical" evidence="7">
    <location>
        <begin position="70"/>
        <end position="89"/>
    </location>
</feature>
<dbReference type="GO" id="GO:0140359">
    <property type="term" value="F:ABC-type transporter activity"/>
    <property type="evidence" value="ECO:0007669"/>
    <property type="project" value="InterPro"/>
</dbReference>
<reference evidence="9" key="1">
    <citation type="submission" date="2021-10" db="EMBL/GenBank/DDBJ databases">
        <authorList>
            <person name="Piombo E."/>
        </authorList>
    </citation>
    <scope>NUCLEOTIDE SEQUENCE</scope>
</reference>
<dbReference type="GO" id="GO:0016020">
    <property type="term" value="C:membrane"/>
    <property type="evidence" value="ECO:0007669"/>
    <property type="project" value="UniProtKB-SubCell"/>
</dbReference>
<dbReference type="OrthoDB" id="66620at2759"/>
<keyword evidence="4 7" id="KW-0812">Transmembrane</keyword>